<proteinExistence type="predicted"/>
<evidence type="ECO:0000313" key="3">
    <source>
        <dbReference type="Proteomes" id="UP001295423"/>
    </source>
</evidence>
<feature type="compositionally biased region" description="Basic residues" evidence="1">
    <location>
        <begin position="268"/>
        <end position="277"/>
    </location>
</feature>
<accession>A0AAD2G1M1</accession>
<keyword evidence="3" id="KW-1185">Reference proteome</keyword>
<dbReference type="EMBL" id="CAKOGP040001980">
    <property type="protein sequence ID" value="CAJ1959114.1"/>
    <property type="molecule type" value="Genomic_DNA"/>
</dbReference>
<reference evidence="2" key="1">
    <citation type="submission" date="2023-08" db="EMBL/GenBank/DDBJ databases">
        <authorList>
            <person name="Audoor S."/>
            <person name="Bilcke G."/>
        </authorList>
    </citation>
    <scope>NUCLEOTIDE SEQUENCE</scope>
</reference>
<evidence type="ECO:0000256" key="1">
    <source>
        <dbReference type="SAM" id="MobiDB-lite"/>
    </source>
</evidence>
<gene>
    <name evidence="2" type="ORF">CYCCA115_LOCUS17538</name>
</gene>
<dbReference type="AlphaFoldDB" id="A0AAD2G1M1"/>
<dbReference type="CDD" id="cd04301">
    <property type="entry name" value="NAT_SF"/>
    <property type="match status" value="1"/>
</dbReference>
<dbReference type="SUPFAM" id="SSF55729">
    <property type="entry name" value="Acyl-CoA N-acyltransferases (Nat)"/>
    <property type="match status" value="1"/>
</dbReference>
<comment type="caution">
    <text evidence="2">The sequence shown here is derived from an EMBL/GenBank/DDBJ whole genome shotgun (WGS) entry which is preliminary data.</text>
</comment>
<sequence>MPKSSHSTASIVAGSIATVGVVAAASVWNIFRRRAPYLTNNDLLADPVGDLQVVRKLTAADREGLKKAISSSFDYLYVVKEEKSVSSEDTADETEASLEDMDAAVESFVEYVLHIAENYGHIIKSVDNGGNYQGSICVIPPISPHLYKAYNLSAIMTAKMFSLHTWRDLFSSKRYNDIDIFDDRLSRTSRPILKDCSNDQWFVLNLGVAPSASGKRLGTRMMQQVFHLAKDSPVIWNVSTATATTPVSHMMMHRKGLNAKKIMPSSPSRRKSSRRRNKSELISQ</sequence>
<evidence type="ECO:0008006" key="4">
    <source>
        <dbReference type="Google" id="ProtNLM"/>
    </source>
</evidence>
<dbReference type="Gene3D" id="3.40.630.30">
    <property type="match status" value="1"/>
</dbReference>
<protein>
    <recommendedName>
        <fullName evidence="4">N-acetyltransferase domain-containing protein</fullName>
    </recommendedName>
</protein>
<dbReference type="Proteomes" id="UP001295423">
    <property type="component" value="Unassembled WGS sequence"/>
</dbReference>
<organism evidence="2 3">
    <name type="scientific">Cylindrotheca closterium</name>
    <dbReference type="NCBI Taxonomy" id="2856"/>
    <lineage>
        <taxon>Eukaryota</taxon>
        <taxon>Sar</taxon>
        <taxon>Stramenopiles</taxon>
        <taxon>Ochrophyta</taxon>
        <taxon>Bacillariophyta</taxon>
        <taxon>Bacillariophyceae</taxon>
        <taxon>Bacillariophycidae</taxon>
        <taxon>Bacillariales</taxon>
        <taxon>Bacillariaceae</taxon>
        <taxon>Cylindrotheca</taxon>
    </lineage>
</organism>
<dbReference type="InterPro" id="IPR016181">
    <property type="entry name" value="Acyl_CoA_acyltransferase"/>
</dbReference>
<name>A0AAD2G1M1_9STRA</name>
<feature type="region of interest" description="Disordered" evidence="1">
    <location>
        <begin position="256"/>
        <end position="284"/>
    </location>
</feature>
<evidence type="ECO:0000313" key="2">
    <source>
        <dbReference type="EMBL" id="CAJ1959114.1"/>
    </source>
</evidence>